<dbReference type="Proteomes" id="UP000033393">
    <property type="component" value="Unassembled WGS sequence"/>
</dbReference>
<feature type="domain" description="DUF4143" evidence="1">
    <location>
        <begin position="4"/>
        <end position="77"/>
    </location>
</feature>
<name>A0A0F0GQ28_LENAE</name>
<accession>A0A0F0GQ28</accession>
<gene>
    <name evidence="2" type="ORF">UK23_28395</name>
</gene>
<evidence type="ECO:0000313" key="2">
    <source>
        <dbReference type="EMBL" id="KJK44701.1"/>
    </source>
</evidence>
<reference evidence="2 3" key="1">
    <citation type="submission" date="2015-02" db="EMBL/GenBank/DDBJ databases">
        <authorList>
            <person name="Ju K.-S."/>
            <person name="Doroghazi J.R."/>
            <person name="Metcalf W."/>
        </authorList>
    </citation>
    <scope>NUCLEOTIDE SEQUENCE [LARGE SCALE GENOMIC DNA]</scope>
    <source>
        <strain evidence="2 3">NRRL B-16140</strain>
    </source>
</reference>
<dbReference type="InterPro" id="IPR025420">
    <property type="entry name" value="DUF4143"/>
</dbReference>
<dbReference type="PATRIC" id="fig|68170.10.peg.7247"/>
<evidence type="ECO:0000259" key="1">
    <source>
        <dbReference type="Pfam" id="PF13635"/>
    </source>
</evidence>
<protein>
    <recommendedName>
        <fullName evidence="1">DUF4143 domain-containing protein</fullName>
    </recommendedName>
</protein>
<comment type="caution">
    <text evidence="2">The sequence shown here is derived from an EMBL/GenBank/DDBJ whole genome shotgun (WGS) entry which is preliminary data.</text>
</comment>
<dbReference type="RefSeq" id="WP_052685140.1">
    <property type="nucleotide sequence ID" value="NZ_JYJG01000238.1"/>
</dbReference>
<evidence type="ECO:0000313" key="3">
    <source>
        <dbReference type="Proteomes" id="UP000033393"/>
    </source>
</evidence>
<dbReference type="PANTHER" id="PTHR43566:SF2">
    <property type="entry name" value="DUF4143 DOMAIN-CONTAINING PROTEIN"/>
    <property type="match status" value="1"/>
</dbReference>
<keyword evidence="3" id="KW-1185">Reference proteome</keyword>
<sequence>MDVVRAWHTNRLKRLVKLPKHYVVDTGLVSAALGVDLHAVMLDGDLMGRLLDTFVAAQLRAELQLCERGATLHRLRDELGDRFVAGIVFHTGPRVFPLDEKVSAVPICAIWHS</sequence>
<dbReference type="AlphaFoldDB" id="A0A0F0GQ28"/>
<dbReference type="PANTHER" id="PTHR43566">
    <property type="entry name" value="CONSERVED PROTEIN"/>
    <property type="match status" value="1"/>
</dbReference>
<dbReference type="EMBL" id="JYJG01000238">
    <property type="protein sequence ID" value="KJK44701.1"/>
    <property type="molecule type" value="Genomic_DNA"/>
</dbReference>
<organism evidence="2 3">
    <name type="scientific">Lentzea aerocolonigenes</name>
    <name type="common">Lechevalieria aerocolonigenes</name>
    <name type="synonym">Saccharothrix aerocolonigenes</name>
    <dbReference type="NCBI Taxonomy" id="68170"/>
    <lineage>
        <taxon>Bacteria</taxon>
        <taxon>Bacillati</taxon>
        <taxon>Actinomycetota</taxon>
        <taxon>Actinomycetes</taxon>
        <taxon>Pseudonocardiales</taxon>
        <taxon>Pseudonocardiaceae</taxon>
        <taxon>Lentzea</taxon>
    </lineage>
</organism>
<dbReference type="Pfam" id="PF13635">
    <property type="entry name" value="DUF4143"/>
    <property type="match status" value="1"/>
</dbReference>
<proteinExistence type="predicted"/>